<accession>A0AA88DFC7</accession>
<protein>
    <submittedName>
        <fullName evidence="2">Uncharacterized protein</fullName>
    </submittedName>
</protein>
<comment type="caution">
    <text evidence="2">The sequence shown here is derived from an EMBL/GenBank/DDBJ whole genome shotgun (WGS) entry which is preliminary data.</text>
</comment>
<name>A0AA88DFC7_FICCA</name>
<evidence type="ECO:0000256" key="1">
    <source>
        <dbReference type="SAM" id="MobiDB-lite"/>
    </source>
</evidence>
<sequence length="149" mass="16674">MQIATNDFGVQITTQLWRSNHNRQTAVLFRHQQHSQVSSIGSLEASWPSLVEPPKHNDAYHNGMEGRSIVASGHKTRVEATTYAEGLVAGLGISLSPYLTSSIASYGKDSGQRSWILQWRLKTQTGTAERREEKEGRRETPMPNLLYGH</sequence>
<feature type="region of interest" description="Disordered" evidence="1">
    <location>
        <begin position="126"/>
        <end position="149"/>
    </location>
</feature>
<reference evidence="2" key="1">
    <citation type="submission" date="2023-07" db="EMBL/GenBank/DDBJ databases">
        <title>draft genome sequence of fig (Ficus carica).</title>
        <authorList>
            <person name="Takahashi T."/>
            <person name="Nishimura K."/>
        </authorList>
    </citation>
    <scope>NUCLEOTIDE SEQUENCE</scope>
</reference>
<proteinExistence type="predicted"/>
<dbReference type="Proteomes" id="UP001187192">
    <property type="component" value="Unassembled WGS sequence"/>
</dbReference>
<dbReference type="EMBL" id="BTGU01000061">
    <property type="protein sequence ID" value="GMN56050.1"/>
    <property type="molecule type" value="Genomic_DNA"/>
</dbReference>
<evidence type="ECO:0000313" key="3">
    <source>
        <dbReference type="Proteomes" id="UP001187192"/>
    </source>
</evidence>
<organism evidence="2 3">
    <name type="scientific">Ficus carica</name>
    <name type="common">Common fig</name>
    <dbReference type="NCBI Taxonomy" id="3494"/>
    <lineage>
        <taxon>Eukaryota</taxon>
        <taxon>Viridiplantae</taxon>
        <taxon>Streptophyta</taxon>
        <taxon>Embryophyta</taxon>
        <taxon>Tracheophyta</taxon>
        <taxon>Spermatophyta</taxon>
        <taxon>Magnoliopsida</taxon>
        <taxon>eudicotyledons</taxon>
        <taxon>Gunneridae</taxon>
        <taxon>Pentapetalae</taxon>
        <taxon>rosids</taxon>
        <taxon>fabids</taxon>
        <taxon>Rosales</taxon>
        <taxon>Moraceae</taxon>
        <taxon>Ficeae</taxon>
        <taxon>Ficus</taxon>
    </lineage>
</organism>
<evidence type="ECO:0000313" key="2">
    <source>
        <dbReference type="EMBL" id="GMN56050.1"/>
    </source>
</evidence>
<dbReference type="AlphaFoldDB" id="A0AA88DFC7"/>
<gene>
    <name evidence="2" type="ORF">TIFTF001_025155</name>
</gene>
<keyword evidence="3" id="KW-1185">Reference proteome</keyword>
<feature type="compositionally biased region" description="Basic and acidic residues" evidence="1">
    <location>
        <begin position="128"/>
        <end position="140"/>
    </location>
</feature>